<name>A0AA44XS40_ACIBA</name>
<sequence length="431" mass="47789">MNIKISTYLTISLGIILSACGDNDSDIESPAPQNCISTYDQWVQLKKDDSLSDTNTKLNCNGIKRSEQVSNEGYNYTVYEWNTASKPRGIQIGYGNGKLVARTFLPDEKKSSCFPSSQIIDSLKLGQTLEQTQNTIGCSGQWVKSYSIYGGAIDNTYIWESTDSKEVLSLIFNNNLLKTKEYKKPKSVSSCIPTRSQWNNVIVSSLFGDTYQSATSKLGCNDVDKQWGKSDRSTDIIRIEVGPFSGLIISKFFIPKLGDNNSCAPSFENWNNVTFGSTYNQAKSFMGCEGVLTGITVPEVGTSDEEIETLFYQWSNFNTSTTPPIGIEHSLIFKGGQLISKSFSNNNSPFSSCNPSRQGFEKIKIGDKFEDIKDVYGCSGTWVKASSTGSNYGTATYAWGDIESTTTMRNYAYIELNNDNNVTSKYIYFAQ</sequence>
<evidence type="ECO:0000313" key="2">
    <source>
        <dbReference type="Proteomes" id="UP000233757"/>
    </source>
</evidence>
<comment type="caution">
    <text evidence="1">The sequence shown here is derived from an EMBL/GenBank/DDBJ whole genome shotgun (WGS) entry which is preliminary data.</text>
</comment>
<gene>
    <name evidence="1" type="ORF">CV954_013910</name>
</gene>
<evidence type="ECO:0000313" key="1">
    <source>
        <dbReference type="EMBL" id="PQL82145.1"/>
    </source>
</evidence>
<dbReference type="EMBL" id="PHJU02000030">
    <property type="protein sequence ID" value="PQL82145.1"/>
    <property type="molecule type" value="Genomic_DNA"/>
</dbReference>
<dbReference type="PROSITE" id="PS51257">
    <property type="entry name" value="PROKAR_LIPOPROTEIN"/>
    <property type="match status" value="1"/>
</dbReference>
<dbReference type="AlphaFoldDB" id="A0AA44XS40"/>
<dbReference type="RefSeq" id="WP_001022080.1">
    <property type="nucleotide sequence ID" value="NZ_PHJU02000030.1"/>
</dbReference>
<proteinExistence type="predicted"/>
<accession>A0AA44XS40</accession>
<protein>
    <submittedName>
        <fullName evidence="1">Uncharacterized protein</fullName>
    </submittedName>
</protein>
<reference evidence="1 2" key="1">
    <citation type="submission" date="2018-02" db="EMBL/GenBank/DDBJ databases">
        <title>Acinetobacter baumanii whole genome sequence.</title>
        <authorList>
            <person name="Qasim Z.J."/>
        </authorList>
    </citation>
    <scope>NUCLEOTIDE SEQUENCE [LARGE SCALE GENOMIC DNA]</scope>
    <source>
        <strain evidence="1 2">ZQ8</strain>
    </source>
</reference>
<dbReference type="Proteomes" id="UP000233757">
    <property type="component" value="Unassembled WGS sequence"/>
</dbReference>
<organism evidence="1 2">
    <name type="scientific">Acinetobacter baumannii</name>
    <dbReference type="NCBI Taxonomy" id="470"/>
    <lineage>
        <taxon>Bacteria</taxon>
        <taxon>Pseudomonadati</taxon>
        <taxon>Pseudomonadota</taxon>
        <taxon>Gammaproteobacteria</taxon>
        <taxon>Moraxellales</taxon>
        <taxon>Moraxellaceae</taxon>
        <taxon>Acinetobacter</taxon>
        <taxon>Acinetobacter calcoaceticus/baumannii complex</taxon>
    </lineage>
</organism>